<proteinExistence type="inferred from homology"/>
<dbReference type="InterPro" id="IPR017938">
    <property type="entry name" value="Riboflavin_synthase-like_b-brl"/>
</dbReference>
<dbReference type="eggNOG" id="COG2375">
    <property type="taxonomic scope" value="Bacteria"/>
</dbReference>
<keyword evidence="4" id="KW-1185">Reference proteome</keyword>
<dbReference type="Gene3D" id="3.40.50.80">
    <property type="entry name" value="Nucleotide-binding domain of ferredoxin-NADP reductase (FNR) module"/>
    <property type="match status" value="1"/>
</dbReference>
<dbReference type="PROSITE" id="PS51384">
    <property type="entry name" value="FAD_FR"/>
    <property type="match status" value="1"/>
</dbReference>
<dbReference type="Gene3D" id="2.40.30.10">
    <property type="entry name" value="Translation factors"/>
    <property type="match status" value="1"/>
</dbReference>
<feature type="domain" description="FAD-binding FR-type" evidence="2">
    <location>
        <begin position="1"/>
        <end position="103"/>
    </location>
</feature>
<evidence type="ECO:0000313" key="3">
    <source>
        <dbReference type="EMBL" id="EKE82914.1"/>
    </source>
</evidence>
<evidence type="ECO:0000259" key="2">
    <source>
        <dbReference type="PROSITE" id="PS51384"/>
    </source>
</evidence>
<dbReference type="AlphaFoldDB" id="K2KJY0"/>
<dbReference type="InterPro" id="IPR017927">
    <property type="entry name" value="FAD-bd_FR_type"/>
</dbReference>
<evidence type="ECO:0000256" key="1">
    <source>
        <dbReference type="ARBA" id="ARBA00035644"/>
    </source>
</evidence>
<dbReference type="InterPro" id="IPR039261">
    <property type="entry name" value="FNR_nucleotide-bd"/>
</dbReference>
<protein>
    <submittedName>
        <fullName evidence="3">Utilization protein for catechol-siderophore</fullName>
    </submittedName>
</protein>
<dbReference type="PATRIC" id="fig|740709.3.peg.1771"/>
<organism evidence="3 4">
    <name type="scientific">Idiomarina xiamenensis 10-D-4</name>
    <dbReference type="NCBI Taxonomy" id="740709"/>
    <lineage>
        <taxon>Bacteria</taxon>
        <taxon>Pseudomonadati</taxon>
        <taxon>Pseudomonadota</taxon>
        <taxon>Gammaproteobacteria</taxon>
        <taxon>Alteromonadales</taxon>
        <taxon>Idiomarinaceae</taxon>
        <taxon>Idiomarina</taxon>
    </lineage>
</organism>
<accession>K2KJY0</accession>
<dbReference type="InterPro" id="IPR039374">
    <property type="entry name" value="SIP_fam"/>
</dbReference>
<dbReference type="Proteomes" id="UP000014115">
    <property type="component" value="Unassembled WGS sequence"/>
</dbReference>
<gene>
    <name evidence="3" type="ORF">A10D4_08744</name>
</gene>
<dbReference type="InterPro" id="IPR007037">
    <property type="entry name" value="SIP_rossman_dom"/>
</dbReference>
<dbReference type="SUPFAM" id="SSF63380">
    <property type="entry name" value="Riboflavin synthase domain-like"/>
    <property type="match status" value="1"/>
</dbReference>
<dbReference type="EMBL" id="AMRG01000010">
    <property type="protein sequence ID" value="EKE82914.1"/>
    <property type="molecule type" value="Genomic_DNA"/>
</dbReference>
<dbReference type="Pfam" id="PF04954">
    <property type="entry name" value="SIP"/>
    <property type="match status" value="1"/>
</dbReference>
<dbReference type="PANTHER" id="PTHR30157">
    <property type="entry name" value="FERRIC REDUCTASE, NADPH-DEPENDENT"/>
    <property type="match status" value="1"/>
</dbReference>
<dbReference type="Pfam" id="PF08021">
    <property type="entry name" value="FAD_binding_9"/>
    <property type="match status" value="1"/>
</dbReference>
<reference evidence="3 4" key="1">
    <citation type="journal article" date="2012" name="J. Bacteriol.">
        <title>Genome Sequence of Idiomarina xiamenensis Type Strain 10-D-4.</title>
        <authorList>
            <person name="Lai Q."/>
            <person name="Wang L."/>
            <person name="Wang W."/>
            <person name="Shao Z."/>
        </authorList>
    </citation>
    <scope>NUCLEOTIDE SEQUENCE [LARGE SCALE GENOMIC DNA]</scope>
    <source>
        <strain evidence="3 4">10-D-4</strain>
    </source>
</reference>
<dbReference type="CDD" id="cd06193">
    <property type="entry name" value="siderophore_interacting"/>
    <property type="match status" value="1"/>
</dbReference>
<comment type="caution">
    <text evidence="3">The sequence shown here is derived from an EMBL/GenBank/DDBJ whole genome shotgun (WGS) entry which is preliminary data.</text>
</comment>
<dbReference type="STRING" id="740709.A10D4_08744"/>
<dbReference type="GO" id="GO:0016491">
    <property type="term" value="F:oxidoreductase activity"/>
    <property type="evidence" value="ECO:0007669"/>
    <property type="project" value="InterPro"/>
</dbReference>
<name>K2KJY0_9GAMM</name>
<sequence>MRRIHCRYQGHSLIAADAGGYVKLLFNQQGGTDISTMLANGDRPIMRTYTLRTVDPEQQQLSIDLVRHTPFAGPAGPALRWLNSVMPGDQLQIAGPGHSQYPTYQAQQRYWLIADMTALPALSVLLAQLPKDARGDCLIQVHSEADIQSLNAPAGIDIRWLVSATADSQQQAKMAQQLPAPNAHSNIWVATEFDAMRAIRRYLTQQLGLDRQAMYISSYWRAGRTEEGHKVDKREDMAELS</sequence>
<dbReference type="InterPro" id="IPR013113">
    <property type="entry name" value="SIP_FAD-bd"/>
</dbReference>
<evidence type="ECO:0000313" key="4">
    <source>
        <dbReference type="Proteomes" id="UP000014115"/>
    </source>
</evidence>
<dbReference type="PANTHER" id="PTHR30157:SF0">
    <property type="entry name" value="NADPH-DEPENDENT FERRIC-CHELATE REDUCTASE"/>
    <property type="match status" value="1"/>
</dbReference>
<comment type="similarity">
    <text evidence="1">Belongs to the SIP oxidoreductase family.</text>
</comment>